<dbReference type="Proteomes" id="UP000320580">
    <property type="component" value="Chromosome"/>
</dbReference>
<dbReference type="PANTHER" id="PTHR12001">
    <property type="entry name" value="GERANYLGERANYL PYROPHOSPHATE SYNTHASE"/>
    <property type="match status" value="1"/>
</dbReference>
<gene>
    <name evidence="2" type="ORF">FQU76_13595</name>
</gene>
<evidence type="ECO:0000313" key="2">
    <source>
        <dbReference type="EMBL" id="QDY77386.1"/>
    </source>
</evidence>
<dbReference type="EMBL" id="CP042266">
    <property type="protein sequence ID" value="QDY77386.1"/>
    <property type="molecule type" value="Genomic_DNA"/>
</dbReference>
<comment type="similarity">
    <text evidence="1">Belongs to the FPP/GGPP synthase family.</text>
</comment>
<proteinExistence type="inferred from homology"/>
<dbReference type="OrthoDB" id="4497239at2"/>
<keyword evidence="1" id="KW-0808">Transferase</keyword>
<dbReference type="GO" id="GO:0004659">
    <property type="term" value="F:prenyltransferase activity"/>
    <property type="evidence" value="ECO:0007669"/>
    <property type="project" value="InterPro"/>
</dbReference>
<dbReference type="Gene3D" id="1.10.600.10">
    <property type="entry name" value="Farnesyl Diphosphate Synthase"/>
    <property type="match status" value="1"/>
</dbReference>
<dbReference type="GO" id="GO:0008299">
    <property type="term" value="P:isoprenoid biosynthetic process"/>
    <property type="evidence" value="ECO:0007669"/>
    <property type="project" value="InterPro"/>
</dbReference>
<dbReference type="SUPFAM" id="SSF48576">
    <property type="entry name" value="Terpenoid synthases"/>
    <property type="match status" value="1"/>
</dbReference>
<evidence type="ECO:0000256" key="1">
    <source>
        <dbReference type="RuleBase" id="RU004466"/>
    </source>
</evidence>
<evidence type="ECO:0000313" key="3">
    <source>
        <dbReference type="Proteomes" id="UP000320580"/>
    </source>
</evidence>
<reference evidence="2 3" key="1">
    <citation type="submission" date="2019-07" db="EMBL/GenBank/DDBJ databases">
        <authorList>
            <person name="Zhu P."/>
        </authorList>
    </citation>
    <scope>NUCLEOTIDE SEQUENCE [LARGE SCALE GENOMIC DNA]</scope>
    <source>
        <strain evidence="2 3">SSL-25</strain>
    </source>
</reference>
<dbReference type="KEGG" id="sqz:FQU76_13595"/>
<dbReference type="Pfam" id="PF00348">
    <property type="entry name" value="polyprenyl_synt"/>
    <property type="match status" value="1"/>
</dbReference>
<dbReference type="RefSeq" id="WP_146480724.1">
    <property type="nucleotide sequence ID" value="NZ_CP042266.1"/>
</dbReference>
<dbReference type="InterPro" id="IPR000092">
    <property type="entry name" value="Polyprenyl_synt"/>
</dbReference>
<evidence type="ECO:0008006" key="4">
    <source>
        <dbReference type="Google" id="ProtNLM"/>
    </source>
</evidence>
<name>A0A5B8J7Z5_9ACTN</name>
<protein>
    <recommendedName>
        <fullName evidence="4">Polyprenyl synthetase family protein</fullName>
    </recommendedName>
</protein>
<dbReference type="PANTHER" id="PTHR12001:SF86">
    <property type="entry name" value="GERANYLGERANYL DIPHOSPHATE SYNTHASE"/>
    <property type="match status" value="1"/>
</dbReference>
<keyword evidence="3" id="KW-1185">Reference proteome</keyword>
<accession>A0A5B8J7Z5</accession>
<dbReference type="AlphaFoldDB" id="A0A5B8J7Z5"/>
<dbReference type="InterPro" id="IPR008949">
    <property type="entry name" value="Isoprenoid_synthase_dom_sf"/>
</dbReference>
<organism evidence="2 3">
    <name type="scientific">Streptomyces qinzhouensis</name>
    <dbReference type="NCBI Taxonomy" id="2599401"/>
    <lineage>
        <taxon>Bacteria</taxon>
        <taxon>Bacillati</taxon>
        <taxon>Actinomycetota</taxon>
        <taxon>Actinomycetes</taxon>
        <taxon>Kitasatosporales</taxon>
        <taxon>Streptomycetaceae</taxon>
        <taxon>Streptomyces</taxon>
    </lineage>
</organism>
<sequence>MTAHAVAARVRAAYWPPLVQAVRSLDQHQPQLALVLGYHLGLNDTHGTPGSGDDGLASTLCLAGLGACAAGADHGQATACALAVELTKDFIQLEDDILDNDFSRRGRASAWRAFGTPATLLTIDVTRALAFDLLTATGPHPLRAARHLQRYADAVARGQAADLAAESRPWTGKNQVTLAEYKHIIEDKGAAMVVAALTLGAVLTDAPPVILHTLTRAGTQLGMAWQIFDDLTDIWNAHGPRAFSSDLARGKKSYPVITAISSGAAEADTLAELLARHPATAQDVRTAAGLIEACGGRHATEQRVKELCAAALDTLAHPDLDRASADDIAAIASVIGTRGTESTLTVGTPAIRRPEAGMT</sequence>